<feature type="domain" description="GFO/IDH/MocA-like oxidoreductase" evidence="3">
    <location>
        <begin position="139"/>
        <end position="267"/>
    </location>
</feature>
<evidence type="ECO:0000256" key="1">
    <source>
        <dbReference type="ARBA" id="ARBA00023002"/>
    </source>
</evidence>
<keyword evidence="5" id="KW-1185">Reference proteome</keyword>
<feature type="domain" description="Gfo/Idh/MocA-like oxidoreductase N-terminal" evidence="2">
    <location>
        <begin position="15"/>
        <end position="131"/>
    </location>
</feature>
<dbReference type="InterPro" id="IPR000683">
    <property type="entry name" value="Gfo/Idh/MocA-like_OxRdtase_N"/>
</dbReference>
<accession>L8JP21</accession>
<dbReference type="PANTHER" id="PTHR43818:SF11">
    <property type="entry name" value="BCDNA.GH03377"/>
    <property type="match status" value="1"/>
</dbReference>
<dbReference type="InterPro" id="IPR050463">
    <property type="entry name" value="Gfo/Idh/MocA_oxidrdct_glycsds"/>
</dbReference>
<dbReference type="SUPFAM" id="SSF51735">
    <property type="entry name" value="NAD(P)-binding Rossmann-fold domains"/>
    <property type="match status" value="1"/>
</dbReference>
<dbReference type="PATRIC" id="fig|1237149.3.peg.4794"/>
<dbReference type="GO" id="GO:0000166">
    <property type="term" value="F:nucleotide binding"/>
    <property type="evidence" value="ECO:0007669"/>
    <property type="project" value="InterPro"/>
</dbReference>
<evidence type="ECO:0000313" key="5">
    <source>
        <dbReference type="Proteomes" id="UP000011135"/>
    </source>
</evidence>
<dbReference type="Pfam" id="PF01408">
    <property type="entry name" value="GFO_IDH_MocA"/>
    <property type="match status" value="1"/>
</dbReference>
<dbReference type="Proteomes" id="UP000011135">
    <property type="component" value="Unassembled WGS sequence"/>
</dbReference>
<protein>
    <submittedName>
        <fullName evidence="4">Putative oxidoreductase protein</fullName>
    </submittedName>
</protein>
<dbReference type="GO" id="GO:0016491">
    <property type="term" value="F:oxidoreductase activity"/>
    <property type="evidence" value="ECO:0007669"/>
    <property type="project" value="UniProtKB-KW"/>
</dbReference>
<gene>
    <name evidence="4" type="ORF">C900_05412</name>
</gene>
<keyword evidence="1" id="KW-0560">Oxidoreductase</keyword>
<dbReference type="SUPFAM" id="SSF55347">
    <property type="entry name" value="Glyceraldehyde-3-phosphate dehydrogenase-like, C-terminal domain"/>
    <property type="match status" value="1"/>
</dbReference>
<dbReference type="eggNOG" id="COG0673">
    <property type="taxonomic scope" value="Bacteria"/>
</dbReference>
<dbReference type="STRING" id="1237149.C900_05412"/>
<evidence type="ECO:0000259" key="3">
    <source>
        <dbReference type="Pfam" id="PF22725"/>
    </source>
</evidence>
<proteinExistence type="predicted"/>
<organism evidence="4 5">
    <name type="scientific">Fulvivirga imtechensis AK7</name>
    <dbReference type="NCBI Taxonomy" id="1237149"/>
    <lineage>
        <taxon>Bacteria</taxon>
        <taxon>Pseudomonadati</taxon>
        <taxon>Bacteroidota</taxon>
        <taxon>Cytophagia</taxon>
        <taxon>Cytophagales</taxon>
        <taxon>Fulvivirgaceae</taxon>
        <taxon>Fulvivirga</taxon>
    </lineage>
</organism>
<reference evidence="4 5" key="1">
    <citation type="submission" date="2012-12" db="EMBL/GenBank/DDBJ databases">
        <title>Genome assembly of Fulvivirga imtechensis AK7.</title>
        <authorList>
            <person name="Nupur N."/>
            <person name="Khatri I."/>
            <person name="Kumar R."/>
            <person name="Subramanian S."/>
            <person name="Pinnaka A."/>
        </authorList>
    </citation>
    <scope>NUCLEOTIDE SEQUENCE [LARGE SCALE GENOMIC DNA]</scope>
    <source>
        <strain evidence="4 5">AK7</strain>
    </source>
</reference>
<dbReference type="AlphaFoldDB" id="L8JP21"/>
<evidence type="ECO:0000259" key="2">
    <source>
        <dbReference type="Pfam" id="PF01408"/>
    </source>
</evidence>
<dbReference type="Gene3D" id="3.30.360.10">
    <property type="entry name" value="Dihydrodipicolinate Reductase, domain 2"/>
    <property type="match status" value="1"/>
</dbReference>
<sequence>MSEVAEVRQDTLPKLGFLGVGWIGKNRLETLVSCKLSDNIAICDTYQPNIDETLKVVPSAKAYESIDDLLKENIDGVVIATPSALHAKQAIRALELGKAVFCQKPLGRNLAETRAVVNQAQKMNKLLGVDYSYRYTKGIQAIKEVIEDGTLGKIYAVEAVFHNSYGPDKPWFYDPKLSGGGCLMDLGSHLVDLMLYLFNAPSTEVRYANILSEGKTISNHWETVEDYAEAQLCTSSGISMRLACSWRLSVGKDAEIYLKIYGTKGGASFHNVNGSFYDFQAEIYSQNYSEVIVTPPDDWGGRAIQYWAERLAKNSSFSLSNNEFIKSAALLEDIYNFTRV</sequence>
<evidence type="ECO:0000313" key="4">
    <source>
        <dbReference type="EMBL" id="ELR69132.1"/>
    </source>
</evidence>
<dbReference type="OrthoDB" id="9815825at2"/>
<dbReference type="EMBL" id="AMZN01000083">
    <property type="protein sequence ID" value="ELR69132.1"/>
    <property type="molecule type" value="Genomic_DNA"/>
</dbReference>
<dbReference type="InterPro" id="IPR036291">
    <property type="entry name" value="NAD(P)-bd_dom_sf"/>
</dbReference>
<dbReference type="PANTHER" id="PTHR43818">
    <property type="entry name" value="BCDNA.GH03377"/>
    <property type="match status" value="1"/>
</dbReference>
<dbReference type="Gene3D" id="3.40.50.720">
    <property type="entry name" value="NAD(P)-binding Rossmann-like Domain"/>
    <property type="match status" value="1"/>
</dbReference>
<name>L8JP21_9BACT</name>
<dbReference type="RefSeq" id="WP_009582503.1">
    <property type="nucleotide sequence ID" value="NZ_AMZN01000083.1"/>
</dbReference>
<dbReference type="InterPro" id="IPR055170">
    <property type="entry name" value="GFO_IDH_MocA-like_dom"/>
</dbReference>
<dbReference type="Pfam" id="PF22725">
    <property type="entry name" value="GFO_IDH_MocA_C3"/>
    <property type="match status" value="1"/>
</dbReference>
<comment type="caution">
    <text evidence="4">The sequence shown here is derived from an EMBL/GenBank/DDBJ whole genome shotgun (WGS) entry which is preliminary data.</text>
</comment>